<dbReference type="GO" id="GO:1990904">
    <property type="term" value="C:ribonucleoprotein complex"/>
    <property type="evidence" value="ECO:0007669"/>
    <property type="project" value="UniProtKB-KW"/>
</dbReference>
<dbReference type="PROSITE" id="PS52002">
    <property type="entry name" value="SM"/>
    <property type="match status" value="1"/>
</dbReference>
<evidence type="ECO:0000259" key="2">
    <source>
        <dbReference type="PROSITE" id="PS52002"/>
    </source>
</evidence>
<dbReference type="GO" id="GO:0000398">
    <property type="term" value="P:mRNA splicing, via spliceosome"/>
    <property type="evidence" value="ECO:0007669"/>
    <property type="project" value="InterPro"/>
</dbReference>
<dbReference type="PANTHER" id="PTHR11021:SF0">
    <property type="entry name" value="SMALL NUCLEAR RIBONUCLEOPROTEIN F"/>
    <property type="match status" value="1"/>
</dbReference>
<keyword evidence="1" id="KW-0687">Ribonucleoprotein</keyword>
<evidence type="ECO:0000313" key="3">
    <source>
        <dbReference type="EMBL" id="HHQ80137.1"/>
    </source>
</evidence>
<dbReference type="InterPro" id="IPR047575">
    <property type="entry name" value="Sm"/>
</dbReference>
<organism evidence="3">
    <name type="scientific">Fervidicoccus fontis</name>
    <dbReference type="NCBI Taxonomy" id="683846"/>
    <lineage>
        <taxon>Archaea</taxon>
        <taxon>Thermoproteota</taxon>
        <taxon>Thermoprotei</taxon>
        <taxon>Fervidicoccales</taxon>
        <taxon>Fervidicoccaceae</taxon>
        <taxon>Fervidicoccus</taxon>
    </lineage>
</organism>
<accession>A0A7J3ZJ70</accession>
<dbReference type="CDD" id="cd01726">
    <property type="entry name" value="LSm6"/>
    <property type="match status" value="1"/>
</dbReference>
<reference evidence="3" key="1">
    <citation type="journal article" date="2020" name="mSystems">
        <title>Genome- and Community-Level Interaction Insights into Carbon Utilization and Element Cycling Functions of Hydrothermarchaeota in Hydrothermal Sediment.</title>
        <authorList>
            <person name="Zhou Z."/>
            <person name="Liu Y."/>
            <person name="Xu W."/>
            <person name="Pan J."/>
            <person name="Luo Z.H."/>
            <person name="Li M."/>
        </authorList>
    </citation>
    <scope>NUCLEOTIDE SEQUENCE [LARGE SCALE GENOMIC DNA]</scope>
    <source>
        <strain evidence="3">SpSt-1116</strain>
    </source>
</reference>
<dbReference type="Gene3D" id="2.30.30.100">
    <property type="match status" value="1"/>
</dbReference>
<dbReference type="SMART" id="SM00651">
    <property type="entry name" value="Sm"/>
    <property type="match status" value="1"/>
</dbReference>
<dbReference type="SUPFAM" id="SSF50182">
    <property type="entry name" value="Sm-like ribonucleoproteins"/>
    <property type="match status" value="1"/>
</dbReference>
<feature type="domain" description="Sm" evidence="2">
    <location>
        <begin position="16"/>
        <end position="90"/>
    </location>
</feature>
<dbReference type="InterPro" id="IPR016487">
    <property type="entry name" value="Lsm6/sSmF"/>
</dbReference>
<dbReference type="InterPro" id="IPR001163">
    <property type="entry name" value="Sm_dom_euk/arc"/>
</dbReference>
<comment type="caution">
    <text evidence="3">The sequence shown here is derived from an EMBL/GenBank/DDBJ whole genome shotgun (WGS) entry which is preliminary data.</text>
</comment>
<protein>
    <submittedName>
        <fullName evidence="3">Sm ribonucleo</fullName>
    </submittedName>
</protein>
<evidence type="ECO:0000256" key="1">
    <source>
        <dbReference type="ARBA" id="ARBA00023274"/>
    </source>
</evidence>
<proteinExistence type="predicted"/>
<dbReference type="InterPro" id="IPR010920">
    <property type="entry name" value="LSM_dom_sf"/>
</dbReference>
<name>A0A7J3ZJ70_9CREN</name>
<dbReference type="EMBL" id="DRZC01000021">
    <property type="protein sequence ID" value="HHQ80137.1"/>
    <property type="molecule type" value="Genomic_DNA"/>
</dbReference>
<sequence>MKHIRGSGALSTKTVPPLRYLKEARGSSVLVKLKDGGEYVGVLDFSDNTMNLILKDCVELNENTGELKAKHGTILIRGSNILFVSLNYTGER</sequence>
<dbReference type="GO" id="GO:0003723">
    <property type="term" value="F:RNA binding"/>
    <property type="evidence" value="ECO:0007669"/>
    <property type="project" value="InterPro"/>
</dbReference>
<dbReference type="PANTHER" id="PTHR11021">
    <property type="entry name" value="SMALL NUCLEAR RIBONUCLEOPROTEIN F SNRNP-F"/>
    <property type="match status" value="1"/>
</dbReference>
<gene>
    <name evidence="3" type="ORF">ENM78_01540</name>
</gene>
<dbReference type="AlphaFoldDB" id="A0A7J3ZJ70"/>
<dbReference type="Pfam" id="PF01423">
    <property type="entry name" value="LSM"/>
    <property type="match status" value="1"/>
</dbReference>